<dbReference type="Pfam" id="PF01825">
    <property type="entry name" value="GPS"/>
    <property type="match status" value="1"/>
</dbReference>
<dbReference type="SMART" id="SM00181">
    <property type="entry name" value="EGF"/>
    <property type="match status" value="2"/>
</dbReference>
<evidence type="ECO:0000256" key="1">
    <source>
        <dbReference type="ARBA" id="ARBA00004651"/>
    </source>
</evidence>
<keyword evidence="7 11" id="KW-1133">Transmembrane helix</keyword>
<dbReference type="InterPro" id="IPR001881">
    <property type="entry name" value="EGF-like_Ca-bd_dom"/>
</dbReference>
<keyword evidence="8 11" id="KW-0472">Membrane</keyword>
<dbReference type="CDD" id="cd00054">
    <property type="entry name" value="EGF_CA"/>
    <property type="match status" value="2"/>
</dbReference>
<feature type="domain" description="EGF-like" evidence="12">
    <location>
        <begin position="5"/>
        <end position="43"/>
    </location>
</feature>
<keyword evidence="9" id="KW-1015">Disulfide bond</keyword>
<keyword evidence="6" id="KW-0677">Repeat</keyword>
<evidence type="ECO:0000256" key="10">
    <source>
        <dbReference type="PROSITE-ProRule" id="PRU00076"/>
    </source>
</evidence>
<feature type="domain" description="GAIN-B" evidence="13">
    <location>
        <begin position="104"/>
        <end position="258"/>
    </location>
</feature>
<dbReference type="InterPro" id="IPR000203">
    <property type="entry name" value="GPS"/>
</dbReference>
<evidence type="ECO:0000313" key="14">
    <source>
        <dbReference type="EMBL" id="CAL1589562.1"/>
    </source>
</evidence>
<evidence type="ECO:0000259" key="13">
    <source>
        <dbReference type="PROSITE" id="PS50221"/>
    </source>
</evidence>
<dbReference type="SUPFAM" id="SSF57196">
    <property type="entry name" value="EGF/Laminin"/>
    <property type="match status" value="2"/>
</dbReference>
<evidence type="ECO:0000256" key="11">
    <source>
        <dbReference type="SAM" id="Phobius"/>
    </source>
</evidence>
<keyword evidence="3 10" id="KW-0245">EGF-like domain</keyword>
<name>A0AAV2KI02_KNICA</name>
<dbReference type="GO" id="GO:0005509">
    <property type="term" value="F:calcium ion binding"/>
    <property type="evidence" value="ECO:0007669"/>
    <property type="project" value="InterPro"/>
</dbReference>
<dbReference type="GO" id="GO:0005886">
    <property type="term" value="C:plasma membrane"/>
    <property type="evidence" value="ECO:0007669"/>
    <property type="project" value="UniProtKB-SubCell"/>
</dbReference>
<dbReference type="SMART" id="SM00179">
    <property type="entry name" value="EGF_CA"/>
    <property type="match status" value="2"/>
</dbReference>
<evidence type="ECO:0000256" key="7">
    <source>
        <dbReference type="ARBA" id="ARBA00022989"/>
    </source>
</evidence>
<evidence type="ECO:0000313" key="15">
    <source>
        <dbReference type="Proteomes" id="UP001497482"/>
    </source>
</evidence>
<keyword evidence="15" id="KW-1185">Reference proteome</keyword>
<dbReference type="InterPro" id="IPR000742">
    <property type="entry name" value="EGF"/>
</dbReference>
<keyword evidence="4 11" id="KW-0812">Transmembrane</keyword>
<reference evidence="14 15" key="1">
    <citation type="submission" date="2024-04" db="EMBL/GenBank/DDBJ databases">
        <authorList>
            <person name="Waldvogel A.-M."/>
            <person name="Schoenle A."/>
        </authorList>
    </citation>
    <scope>NUCLEOTIDE SEQUENCE [LARGE SCALE GENOMIC DNA]</scope>
</reference>
<evidence type="ECO:0000256" key="3">
    <source>
        <dbReference type="ARBA" id="ARBA00022536"/>
    </source>
</evidence>
<dbReference type="InterPro" id="IPR049883">
    <property type="entry name" value="NOTCH1_EGF-like"/>
</dbReference>
<dbReference type="GO" id="GO:0004930">
    <property type="term" value="F:G protein-coupled receptor activity"/>
    <property type="evidence" value="ECO:0007669"/>
    <property type="project" value="TreeGrafter"/>
</dbReference>
<feature type="transmembrane region" description="Helical" evidence="11">
    <location>
        <begin position="266"/>
        <end position="289"/>
    </location>
</feature>
<proteinExistence type="predicted"/>
<comment type="caution">
    <text evidence="10">Lacks conserved residue(s) required for the propagation of feature annotation.</text>
</comment>
<dbReference type="SMART" id="SM00303">
    <property type="entry name" value="GPS"/>
    <property type="match status" value="1"/>
</dbReference>
<evidence type="ECO:0000256" key="2">
    <source>
        <dbReference type="ARBA" id="ARBA00022475"/>
    </source>
</evidence>
<dbReference type="Gene3D" id="2.60.220.50">
    <property type="match status" value="1"/>
</dbReference>
<evidence type="ECO:0000256" key="9">
    <source>
        <dbReference type="ARBA" id="ARBA00023157"/>
    </source>
</evidence>
<dbReference type="Proteomes" id="UP001497482">
    <property type="component" value="Chromosome 18"/>
</dbReference>
<dbReference type="InterPro" id="IPR046338">
    <property type="entry name" value="GAIN_dom_sf"/>
</dbReference>
<dbReference type="PANTHER" id="PTHR12011">
    <property type="entry name" value="ADHESION G-PROTEIN COUPLED RECEPTOR"/>
    <property type="match status" value="1"/>
</dbReference>
<dbReference type="GO" id="GO:0030855">
    <property type="term" value="P:epithelial cell differentiation"/>
    <property type="evidence" value="ECO:0007669"/>
    <property type="project" value="UniProtKB-ARBA"/>
</dbReference>
<organism evidence="14 15">
    <name type="scientific">Knipowitschia caucasica</name>
    <name type="common">Caucasian dwarf goby</name>
    <name type="synonym">Pomatoschistus caucasicus</name>
    <dbReference type="NCBI Taxonomy" id="637954"/>
    <lineage>
        <taxon>Eukaryota</taxon>
        <taxon>Metazoa</taxon>
        <taxon>Chordata</taxon>
        <taxon>Craniata</taxon>
        <taxon>Vertebrata</taxon>
        <taxon>Euteleostomi</taxon>
        <taxon>Actinopterygii</taxon>
        <taxon>Neopterygii</taxon>
        <taxon>Teleostei</taxon>
        <taxon>Neoteleostei</taxon>
        <taxon>Acanthomorphata</taxon>
        <taxon>Gobiaria</taxon>
        <taxon>Gobiiformes</taxon>
        <taxon>Gobioidei</taxon>
        <taxon>Gobiidae</taxon>
        <taxon>Gobiinae</taxon>
        <taxon>Knipowitschia</taxon>
    </lineage>
</organism>
<protein>
    <submittedName>
        <fullName evidence="14">Uncharacterized protein</fullName>
    </submittedName>
</protein>
<dbReference type="PROSITE" id="PS00010">
    <property type="entry name" value="ASX_HYDROXYL"/>
    <property type="match status" value="1"/>
</dbReference>
<keyword evidence="5" id="KW-0732">Signal</keyword>
<gene>
    <name evidence="14" type="ORF">KC01_LOCUS19189</name>
</gene>
<evidence type="ECO:0000256" key="6">
    <source>
        <dbReference type="ARBA" id="ARBA00022737"/>
    </source>
</evidence>
<dbReference type="PANTHER" id="PTHR12011:SF469">
    <property type="entry name" value="ADHESION G PROTEIN-COUPLED RECEPTOR E1-RELATED"/>
    <property type="match status" value="1"/>
</dbReference>
<evidence type="ECO:0000256" key="8">
    <source>
        <dbReference type="ARBA" id="ARBA00023136"/>
    </source>
</evidence>
<accession>A0AAV2KI02</accession>
<evidence type="ECO:0000259" key="12">
    <source>
        <dbReference type="PROSITE" id="PS50026"/>
    </source>
</evidence>
<dbReference type="AlphaFoldDB" id="A0AAV2KI02"/>
<dbReference type="GO" id="GO:0007189">
    <property type="term" value="P:adenylate cyclase-activating G protein-coupled receptor signaling pathway"/>
    <property type="evidence" value="ECO:0007669"/>
    <property type="project" value="TreeGrafter"/>
</dbReference>
<comment type="subcellular location">
    <subcellularLocation>
        <location evidence="1">Cell membrane</location>
        <topology evidence="1">Multi-pass membrane protein</topology>
    </subcellularLocation>
</comment>
<dbReference type="PROSITE" id="PS50026">
    <property type="entry name" value="EGF_3"/>
    <property type="match status" value="1"/>
</dbReference>
<keyword evidence="2" id="KW-1003">Cell membrane</keyword>
<dbReference type="EMBL" id="OZ035840">
    <property type="protein sequence ID" value="CAL1589562.1"/>
    <property type="molecule type" value="Genomic_DNA"/>
</dbReference>
<dbReference type="Pfam" id="PF07645">
    <property type="entry name" value="EGF_CA"/>
    <property type="match status" value="2"/>
</dbReference>
<dbReference type="FunFam" id="2.10.25.10:FF:000038">
    <property type="entry name" value="Fibrillin 2"/>
    <property type="match status" value="1"/>
</dbReference>
<dbReference type="Gene3D" id="2.10.25.10">
    <property type="entry name" value="Laminin"/>
    <property type="match status" value="2"/>
</dbReference>
<evidence type="ECO:0000256" key="5">
    <source>
        <dbReference type="ARBA" id="ARBA00022729"/>
    </source>
</evidence>
<dbReference type="InterPro" id="IPR057244">
    <property type="entry name" value="GAIN_B"/>
</dbReference>
<dbReference type="InterPro" id="IPR000152">
    <property type="entry name" value="EGF-type_Asp/Asn_hydroxyl_site"/>
</dbReference>
<dbReference type="PROSITE" id="PS50221">
    <property type="entry name" value="GAIN_B"/>
    <property type="match status" value="1"/>
</dbReference>
<sequence length="333" mass="36857">MLPLDIDECAQTTGRCGSNAECVNDPGSYDCVCVTGYKATNTSLAPSGSNPCIDMDECVRFSIVVDRFKGYKQTTCGPSCNCTNTIGSYYCNCFDGYRLNDQNKIASLHNPCLVLSRTSTTPASVSALTDIHNPCLGSAAAAFFTLNGMESLLSHQYLKTENRTEMLSDVITAILPSMNNTNMTDPVNFTIQHKRSTYEAGMVTCVYWKEEKNDEGVVTSMGWSKDGCTMTFSNENYTVCSCVHLSTFALILQIAEPPPQNDFLDWLNRICVIVGLFFFALAVLTFLLCSWNPKINNTARLHLCLNLGLSHLLLLWNDRFVDDQVEPLLTTLH</sequence>
<evidence type="ECO:0000256" key="4">
    <source>
        <dbReference type="ARBA" id="ARBA00022692"/>
    </source>
</evidence>